<evidence type="ECO:0008006" key="6">
    <source>
        <dbReference type="Google" id="ProtNLM"/>
    </source>
</evidence>
<keyword evidence="5" id="KW-1185">Reference proteome</keyword>
<dbReference type="InterPro" id="IPR046373">
    <property type="entry name" value="Acyl-CoA_Oxase/DH_mid-dom_sf"/>
</dbReference>
<name>A0A2S8B3R1_9SPHN</name>
<proteinExistence type="predicted"/>
<dbReference type="InterPro" id="IPR009100">
    <property type="entry name" value="AcylCoA_DH/oxidase_NM_dom_sf"/>
</dbReference>
<gene>
    <name evidence="4" type="ORF">CVO77_18705</name>
</gene>
<dbReference type="Gene3D" id="2.40.110.10">
    <property type="entry name" value="Butyryl-CoA Dehydrogenase, subunit A, domain 2"/>
    <property type="match status" value="1"/>
</dbReference>
<reference evidence="5" key="1">
    <citation type="submission" date="2017-11" db="EMBL/GenBank/DDBJ databases">
        <title>The complete genome sequence of Sphingopyxis pomeranensis sp. nov. strain WS5A3p.</title>
        <authorList>
            <person name="Kaminski M.A."/>
        </authorList>
    </citation>
    <scope>NUCLEOTIDE SEQUENCE [LARGE SCALE GENOMIC DNA]</scope>
    <source>
        <strain evidence="5">WS5A3p</strain>
    </source>
</reference>
<dbReference type="SUPFAM" id="SSF47203">
    <property type="entry name" value="Acyl-CoA dehydrogenase C-terminal domain-like"/>
    <property type="match status" value="1"/>
</dbReference>
<dbReference type="Proteomes" id="UP000238954">
    <property type="component" value="Chromosome"/>
</dbReference>
<dbReference type="SUPFAM" id="SSF56645">
    <property type="entry name" value="Acyl-CoA dehydrogenase NM domain-like"/>
    <property type="match status" value="1"/>
</dbReference>
<dbReference type="AlphaFoldDB" id="A0A2S8B3R1"/>
<dbReference type="GO" id="GO:0050660">
    <property type="term" value="F:flavin adenine dinucleotide binding"/>
    <property type="evidence" value="ECO:0007669"/>
    <property type="project" value="InterPro"/>
</dbReference>
<keyword evidence="1" id="KW-0560">Oxidoreductase</keyword>
<evidence type="ECO:0000259" key="2">
    <source>
        <dbReference type="Pfam" id="PF02771"/>
    </source>
</evidence>
<dbReference type="Gene3D" id="1.10.540.10">
    <property type="entry name" value="Acyl-CoA dehydrogenase/oxidase, N-terminal domain"/>
    <property type="match status" value="1"/>
</dbReference>
<evidence type="ECO:0000259" key="3">
    <source>
        <dbReference type="Pfam" id="PF08028"/>
    </source>
</evidence>
<sequence>MSLSNSIRESRAGAAAGVAPVFRGPEALLDALRPITKQIAERAEEIETARTFPADLYRQIDATGFFRMALHPKYGGAGYRLQDAVAIIEEIGRADGSTAWSMMLGSEVHIAWTRFPDEFLQEVYSGLTPPMSRAALTPRGKMTKVDGGYLLDGQWPLASGSYPTQWFLVNSLVTDAEGRPVANADGIIEPKIAAVPTSEIEILDTWHSMGLRSTESHDIRLNNYFVSESRTAYASITRPEAGPLGRIALNAALGTFHLGVVLGIARGMLDELADSAKLRKPIYTPTRFLAESPLFQKRYAAMEIRLAAARAFVLSEAEGLWDRANRGEAITTPMNVRHRSMVAYVHQECLAIANEVFSDAGTASLYAGSSMQRRFRDMRSACQHIIAGTDVFQPYGAILLDQEIESHIRV</sequence>
<dbReference type="Pfam" id="PF02771">
    <property type="entry name" value="Acyl-CoA_dh_N"/>
    <property type="match status" value="1"/>
</dbReference>
<feature type="domain" description="Acyl-CoA dehydrogenase C-terminal" evidence="3">
    <location>
        <begin position="259"/>
        <end position="386"/>
    </location>
</feature>
<dbReference type="EMBL" id="PHFW01000003">
    <property type="protein sequence ID" value="PQM26997.1"/>
    <property type="molecule type" value="Genomic_DNA"/>
</dbReference>
<dbReference type="RefSeq" id="WP_106000367.1">
    <property type="nucleotide sequence ID" value="NZ_CM009578.1"/>
</dbReference>
<organism evidence="4 5">
    <name type="scientific">Sphingopyxis lindanitolerans</name>
    <dbReference type="NCBI Taxonomy" id="2054227"/>
    <lineage>
        <taxon>Bacteria</taxon>
        <taxon>Pseudomonadati</taxon>
        <taxon>Pseudomonadota</taxon>
        <taxon>Alphaproteobacteria</taxon>
        <taxon>Sphingomonadales</taxon>
        <taxon>Sphingomonadaceae</taxon>
        <taxon>Sphingopyxis</taxon>
    </lineage>
</organism>
<accession>A0A2S8B3R1</accession>
<dbReference type="PANTHER" id="PTHR43884:SF12">
    <property type="entry name" value="ISOVALERYL-COA DEHYDROGENASE, MITOCHONDRIAL-RELATED"/>
    <property type="match status" value="1"/>
</dbReference>
<dbReference type="InterPro" id="IPR013786">
    <property type="entry name" value="AcylCoA_DH/ox_N"/>
</dbReference>
<dbReference type="OrthoDB" id="7316074at2"/>
<dbReference type="GO" id="GO:0003995">
    <property type="term" value="F:acyl-CoA dehydrogenase activity"/>
    <property type="evidence" value="ECO:0007669"/>
    <property type="project" value="TreeGrafter"/>
</dbReference>
<protein>
    <recommendedName>
        <fullName evidence="6">Acyl-CoA dehydrogenase</fullName>
    </recommendedName>
</protein>
<dbReference type="InterPro" id="IPR013107">
    <property type="entry name" value="Acyl-CoA_DH_C"/>
</dbReference>
<evidence type="ECO:0000313" key="5">
    <source>
        <dbReference type="Proteomes" id="UP000238954"/>
    </source>
</evidence>
<dbReference type="Gene3D" id="1.20.140.10">
    <property type="entry name" value="Butyryl-CoA Dehydrogenase, subunit A, domain 3"/>
    <property type="match status" value="1"/>
</dbReference>
<dbReference type="Pfam" id="PF08028">
    <property type="entry name" value="Acyl-CoA_dh_2"/>
    <property type="match status" value="1"/>
</dbReference>
<evidence type="ECO:0000256" key="1">
    <source>
        <dbReference type="ARBA" id="ARBA00023002"/>
    </source>
</evidence>
<dbReference type="PANTHER" id="PTHR43884">
    <property type="entry name" value="ACYL-COA DEHYDROGENASE"/>
    <property type="match status" value="1"/>
</dbReference>
<dbReference type="PIRSF" id="PIRSF016578">
    <property type="entry name" value="HsaA"/>
    <property type="match status" value="1"/>
</dbReference>
<feature type="domain" description="Acyl-CoA dehydrogenase/oxidase N-terminal" evidence="2">
    <location>
        <begin position="35"/>
        <end position="109"/>
    </location>
</feature>
<comment type="caution">
    <text evidence="4">The sequence shown here is derived from an EMBL/GenBank/DDBJ whole genome shotgun (WGS) entry which is preliminary data.</text>
</comment>
<dbReference type="InterPro" id="IPR036250">
    <property type="entry name" value="AcylCo_DH-like_C"/>
</dbReference>
<evidence type="ECO:0000313" key="4">
    <source>
        <dbReference type="EMBL" id="PQM26997.1"/>
    </source>
</evidence>
<dbReference type="InterPro" id="IPR037069">
    <property type="entry name" value="AcylCoA_DH/ox_N_sf"/>
</dbReference>